<dbReference type="AlphaFoldDB" id="A0A835Z8K3"/>
<name>A0A835Z8K3_9STRA</name>
<evidence type="ECO:0000313" key="2">
    <source>
        <dbReference type="Proteomes" id="UP000664859"/>
    </source>
</evidence>
<protein>
    <submittedName>
        <fullName evidence="1">Uncharacterized protein</fullName>
    </submittedName>
</protein>
<reference evidence="1" key="1">
    <citation type="submission" date="2021-02" db="EMBL/GenBank/DDBJ databases">
        <title>First Annotated Genome of the Yellow-green Alga Tribonema minus.</title>
        <authorList>
            <person name="Mahan K.M."/>
        </authorList>
    </citation>
    <scope>NUCLEOTIDE SEQUENCE</scope>
    <source>
        <strain evidence="1">UTEX B ZZ1240</strain>
    </source>
</reference>
<dbReference type="EMBL" id="JAFCMP010000171">
    <property type="protein sequence ID" value="KAG5184278.1"/>
    <property type="molecule type" value="Genomic_DNA"/>
</dbReference>
<sequence length="304" mass="32485">MASIQPFMLDRLPVSWADVSDEAARACVDALERTRAQQIAAPPQPAAQTPPMTLTPQEIYLNSSDGYRSTAYHSDATFQFPRSILCPEGYSMYVSLSSLSMANTMLVVSPYTHSLLLNGNEYLIPDGNYSAASLVAALRGVVPATFSASYDATTLKATIASSAPFTIDGTALELLGMTPAVGVTSVTSDNTVNLRGVQAVYVLTSLPGDSIDMRAGGSGYSTLARVPLDAEPLKVLHYENTGGTAGVLVHDSSIMCLRVLLEDEMRRPLLCTLPWDACLSVKFVWMGRRALGTHPRPTSLAAAF</sequence>
<proteinExistence type="predicted"/>
<organism evidence="1 2">
    <name type="scientific">Tribonema minus</name>
    <dbReference type="NCBI Taxonomy" id="303371"/>
    <lineage>
        <taxon>Eukaryota</taxon>
        <taxon>Sar</taxon>
        <taxon>Stramenopiles</taxon>
        <taxon>Ochrophyta</taxon>
        <taxon>PX clade</taxon>
        <taxon>Xanthophyceae</taxon>
        <taxon>Tribonematales</taxon>
        <taxon>Tribonemataceae</taxon>
        <taxon>Tribonema</taxon>
    </lineage>
</organism>
<gene>
    <name evidence="1" type="ORF">JKP88DRAFT_289980</name>
</gene>
<accession>A0A835Z8K3</accession>
<dbReference type="Proteomes" id="UP000664859">
    <property type="component" value="Unassembled WGS sequence"/>
</dbReference>
<evidence type="ECO:0000313" key="1">
    <source>
        <dbReference type="EMBL" id="KAG5184278.1"/>
    </source>
</evidence>
<comment type="caution">
    <text evidence="1">The sequence shown here is derived from an EMBL/GenBank/DDBJ whole genome shotgun (WGS) entry which is preliminary data.</text>
</comment>
<keyword evidence="2" id="KW-1185">Reference proteome</keyword>